<evidence type="ECO:0000313" key="3">
    <source>
        <dbReference type="Proteomes" id="UP000246635"/>
    </source>
</evidence>
<feature type="transmembrane region" description="Helical" evidence="1">
    <location>
        <begin position="38"/>
        <end position="59"/>
    </location>
</feature>
<organism evidence="2 3">
    <name type="scientific">Paenibacillus cellulosilyticus</name>
    <dbReference type="NCBI Taxonomy" id="375489"/>
    <lineage>
        <taxon>Bacteria</taxon>
        <taxon>Bacillati</taxon>
        <taxon>Bacillota</taxon>
        <taxon>Bacilli</taxon>
        <taxon>Bacillales</taxon>
        <taxon>Paenibacillaceae</taxon>
        <taxon>Paenibacillus</taxon>
    </lineage>
</organism>
<dbReference type="OrthoDB" id="2476435at2"/>
<accession>A0A2V2YWG0</accession>
<comment type="caution">
    <text evidence="2">The sequence shown here is derived from an EMBL/GenBank/DDBJ whole genome shotgun (WGS) entry which is preliminary data.</text>
</comment>
<dbReference type="Pfam" id="PF10966">
    <property type="entry name" value="DUF2768"/>
    <property type="match status" value="1"/>
</dbReference>
<evidence type="ECO:0000313" key="2">
    <source>
        <dbReference type="EMBL" id="PWW05563.1"/>
    </source>
</evidence>
<proteinExistence type="predicted"/>
<dbReference type="RefSeq" id="WP_110043402.1">
    <property type="nucleotide sequence ID" value="NZ_CP054612.1"/>
</dbReference>
<evidence type="ECO:0000256" key="1">
    <source>
        <dbReference type="SAM" id="Phobius"/>
    </source>
</evidence>
<dbReference type="EMBL" id="QGTQ01000004">
    <property type="protein sequence ID" value="PWW05563.1"/>
    <property type="molecule type" value="Genomic_DNA"/>
</dbReference>
<keyword evidence="3" id="KW-1185">Reference proteome</keyword>
<keyword evidence="1" id="KW-1133">Transmembrane helix</keyword>
<gene>
    <name evidence="2" type="ORF">DFQ01_104123</name>
</gene>
<dbReference type="InterPro" id="IPR020076">
    <property type="entry name" value="DUF2768"/>
</dbReference>
<keyword evidence="1" id="KW-0812">Transmembrane</keyword>
<name>A0A2V2YWG0_9BACL</name>
<protein>
    <submittedName>
        <fullName evidence="2">Uncharacterized protein DUF2768</fullName>
    </submittedName>
</protein>
<dbReference type="Proteomes" id="UP000246635">
    <property type="component" value="Unassembled WGS sequence"/>
</dbReference>
<reference evidence="2 3" key="1">
    <citation type="submission" date="2018-05" db="EMBL/GenBank/DDBJ databases">
        <title>Genomic Encyclopedia of Type Strains, Phase III (KMG-III): the genomes of soil and plant-associated and newly described type strains.</title>
        <authorList>
            <person name="Whitman W."/>
        </authorList>
    </citation>
    <scope>NUCLEOTIDE SEQUENCE [LARGE SCALE GENOMIC DNA]</scope>
    <source>
        <strain evidence="2 3">CECT 5696</strain>
    </source>
</reference>
<keyword evidence="1" id="KW-0472">Membrane</keyword>
<feature type="transmembrane region" description="Helical" evidence="1">
    <location>
        <begin position="6"/>
        <end position="26"/>
    </location>
</feature>
<dbReference type="AlphaFoldDB" id="A0A2V2YWG0"/>
<sequence length="60" mass="6640">MDPMTKMWISFVGIGLMAFSAFLISFARYKTKGAVKAVLSLVAFVMLVFGFIYGAFTVFT</sequence>